<dbReference type="AlphaFoldDB" id="A0A8E0RN45"/>
<dbReference type="PROSITE" id="PS50039">
    <property type="entry name" value="FORK_HEAD_3"/>
    <property type="match status" value="1"/>
</dbReference>
<dbReference type="SUPFAM" id="SSF46785">
    <property type="entry name" value="Winged helix' DNA-binding domain"/>
    <property type="match status" value="1"/>
</dbReference>
<dbReference type="PANTHER" id="PTHR46805:SF1">
    <property type="entry name" value="FORKHEAD BOX PROTEIN J1"/>
    <property type="match status" value="1"/>
</dbReference>
<dbReference type="GO" id="GO:0000981">
    <property type="term" value="F:DNA-binding transcription factor activity, RNA polymerase II-specific"/>
    <property type="evidence" value="ECO:0007669"/>
    <property type="project" value="TreeGrafter"/>
</dbReference>
<proteinExistence type="predicted"/>
<name>A0A8E0RN45_9TREM</name>
<reference evidence="5" key="1">
    <citation type="submission" date="2019-05" db="EMBL/GenBank/DDBJ databases">
        <title>Annotation for the trematode Fasciolopsis buski.</title>
        <authorList>
            <person name="Choi Y.-J."/>
        </authorList>
    </citation>
    <scope>NUCLEOTIDE SEQUENCE</scope>
    <source>
        <strain evidence="5">HT</strain>
        <tissue evidence="5">Whole worm</tissue>
    </source>
</reference>
<dbReference type="PANTHER" id="PTHR46805">
    <property type="entry name" value="FORKHEAD BOX PROTEIN J1"/>
    <property type="match status" value="1"/>
</dbReference>
<feature type="compositionally biased region" description="Basic and acidic residues" evidence="3">
    <location>
        <begin position="423"/>
        <end position="435"/>
    </location>
</feature>
<dbReference type="GO" id="GO:0005634">
    <property type="term" value="C:nucleus"/>
    <property type="evidence" value="ECO:0007669"/>
    <property type="project" value="UniProtKB-SubCell"/>
</dbReference>
<evidence type="ECO:0000259" key="4">
    <source>
        <dbReference type="PROSITE" id="PS50039"/>
    </source>
</evidence>
<dbReference type="SMART" id="SM00339">
    <property type="entry name" value="FH"/>
    <property type="match status" value="1"/>
</dbReference>
<feature type="compositionally biased region" description="Basic and acidic residues" evidence="3">
    <location>
        <begin position="401"/>
        <end position="410"/>
    </location>
</feature>
<dbReference type="Proteomes" id="UP000728185">
    <property type="component" value="Unassembled WGS sequence"/>
</dbReference>
<dbReference type="InterPro" id="IPR036390">
    <property type="entry name" value="WH_DNA-bd_sf"/>
</dbReference>
<dbReference type="EMBL" id="LUCM01011647">
    <property type="protein sequence ID" value="KAA0183642.1"/>
    <property type="molecule type" value="Genomic_DNA"/>
</dbReference>
<dbReference type="Pfam" id="PF00250">
    <property type="entry name" value="Forkhead"/>
    <property type="match status" value="1"/>
</dbReference>
<dbReference type="GO" id="GO:0000978">
    <property type="term" value="F:RNA polymerase II cis-regulatory region sequence-specific DNA binding"/>
    <property type="evidence" value="ECO:0007669"/>
    <property type="project" value="TreeGrafter"/>
</dbReference>
<dbReference type="InterPro" id="IPR047513">
    <property type="entry name" value="FOXJ1"/>
</dbReference>
<evidence type="ECO:0000256" key="1">
    <source>
        <dbReference type="ARBA" id="ARBA00023125"/>
    </source>
</evidence>
<feature type="domain" description="Fork-head" evidence="4">
    <location>
        <begin position="1"/>
        <end position="81"/>
    </location>
</feature>
<dbReference type="PROSITE" id="PS00658">
    <property type="entry name" value="FORK_HEAD_2"/>
    <property type="match status" value="1"/>
</dbReference>
<evidence type="ECO:0000313" key="6">
    <source>
        <dbReference type="Proteomes" id="UP000728185"/>
    </source>
</evidence>
<feature type="compositionally biased region" description="Basic residues" evidence="3">
    <location>
        <begin position="388"/>
        <end position="398"/>
    </location>
</feature>
<dbReference type="InterPro" id="IPR001766">
    <property type="entry name" value="Fork_head_dom"/>
</dbReference>
<dbReference type="Gene3D" id="1.10.10.10">
    <property type="entry name" value="Winged helix-like DNA-binding domain superfamily/Winged helix DNA-binding domain"/>
    <property type="match status" value="1"/>
</dbReference>
<keyword evidence="6" id="KW-1185">Reference proteome</keyword>
<evidence type="ECO:0000313" key="5">
    <source>
        <dbReference type="EMBL" id="KAA0183642.1"/>
    </source>
</evidence>
<dbReference type="InterPro" id="IPR030456">
    <property type="entry name" value="TF_fork_head_CS_2"/>
</dbReference>
<comment type="caution">
    <text evidence="5">The sequence shown here is derived from an EMBL/GenBank/DDBJ whole genome shotgun (WGS) entry which is preliminary data.</text>
</comment>
<comment type="subcellular location">
    <subcellularLocation>
        <location evidence="2">Nucleus</location>
    </subcellularLocation>
</comment>
<dbReference type="PRINTS" id="PR00053">
    <property type="entry name" value="FORKHEAD"/>
</dbReference>
<keyword evidence="2" id="KW-0539">Nucleus</keyword>
<dbReference type="OrthoDB" id="5954824at2759"/>
<evidence type="ECO:0000256" key="2">
    <source>
        <dbReference type="PROSITE-ProRule" id="PRU00089"/>
    </source>
</evidence>
<sequence length="866" mass="94782">MRELGKPKVTLSDIYGWIMNNFAYYRHTDSSWQNSVRHNLSLNKCFEKVPRDKNERGKGGFWRVNPKHTDWLEANLAKCRKAAPPPGPVPRSMLLQQRQQQNEETGLLVSSTTQISASLSVLKGVPHDAITTVPNAKFDQSKWSMVTALSPSSTSSVSSLSSSPQSMSSIPSPAGRFQPPVTSFPHFLPITTNHLVSTCTSAENGIPDCSRTALPSMPQGQFLSQNSTSHAPVRRRKSPLNACAHRDSTLCCLIDDVRDDHIDKQDIEYHRTDCSKRKSLSPNHKGHIESRIRRNQCPGIDNSIHRSRFQKSQHEMIGSKLEQVVRRSVVCGSNGCTSEISPLSGAGRSDQKPRHYQQQQQLNLTVKKSFSSARTRNESKPIPTRVLPPRHRYSRWSRPRNNPDDTDISKLDPQSSPENCRSAAEDEKNVSDTSRKMRCNRHPPLPCLDEDGEDSDNTWPPCGSIVKAKGTEESSGACICHTSCTVEQQRLILPKLSEIVEQSSLTPPYVPAGLAPGRSVYAGSIPRESSSSAASSCSLGSAFSNLSSAHGSDGHLYHSISIISQRNPSRVETQASQLFDPSLKSNNAIQFSRLYPTSDEAEAYLGASPDHLRMPKWAAVFLPEGEESELEPLYGTVTQPNDKETMNFFNTLNTAEEQVMNFPNAVESLNGVNAHDDLSISESDLNACHREMNCMDHSTTSGISNSIHDCASSGCSIDGANLSETESPSQNRFLAASSPLLEEFDLDSNGLDFEALSSLVEASGPIPLDLDLALTANFGGHCTVYSNDSALGNSDQSHIDLNHGPKNNCGNTWTGTSTAGADGLDHSWFVDSIGYSGSCCLSTVMNETDTQPIRQTETNRLNTPPS</sequence>
<gene>
    <name evidence="5" type="ORF">FBUS_00905</name>
</gene>
<feature type="region of interest" description="Disordered" evidence="3">
    <location>
        <begin position="340"/>
        <end position="437"/>
    </location>
</feature>
<feature type="DNA-binding region" description="Fork-head" evidence="2">
    <location>
        <begin position="1"/>
        <end position="81"/>
    </location>
</feature>
<dbReference type="InterPro" id="IPR036388">
    <property type="entry name" value="WH-like_DNA-bd_sf"/>
</dbReference>
<feature type="compositionally biased region" description="Polar residues" evidence="3">
    <location>
        <begin position="356"/>
        <end position="374"/>
    </location>
</feature>
<evidence type="ECO:0000256" key="3">
    <source>
        <dbReference type="SAM" id="MobiDB-lite"/>
    </source>
</evidence>
<protein>
    <submittedName>
        <fullName evidence="5">Forkhead box protein J1</fullName>
    </submittedName>
</protein>
<keyword evidence="1 2" id="KW-0238">DNA-binding</keyword>
<feature type="region of interest" description="Disordered" evidence="3">
    <location>
        <begin position="153"/>
        <end position="173"/>
    </location>
</feature>
<accession>A0A8E0RN45</accession>
<organism evidence="5 6">
    <name type="scientific">Fasciolopsis buskii</name>
    <dbReference type="NCBI Taxonomy" id="27845"/>
    <lineage>
        <taxon>Eukaryota</taxon>
        <taxon>Metazoa</taxon>
        <taxon>Spiralia</taxon>
        <taxon>Lophotrochozoa</taxon>
        <taxon>Platyhelminthes</taxon>
        <taxon>Trematoda</taxon>
        <taxon>Digenea</taxon>
        <taxon>Plagiorchiida</taxon>
        <taxon>Echinostomata</taxon>
        <taxon>Echinostomatoidea</taxon>
        <taxon>Fasciolidae</taxon>
        <taxon>Fasciolopsis</taxon>
    </lineage>
</organism>